<accession>A0AC34QH75</accession>
<proteinExistence type="predicted"/>
<organism evidence="1 2">
    <name type="scientific">Panagrolaimus sp. JU765</name>
    <dbReference type="NCBI Taxonomy" id="591449"/>
    <lineage>
        <taxon>Eukaryota</taxon>
        <taxon>Metazoa</taxon>
        <taxon>Ecdysozoa</taxon>
        <taxon>Nematoda</taxon>
        <taxon>Chromadorea</taxon>
        <taxon>Rhabditida</taxon>
        <taxon>Tylenchina</taxon>
        <taxon>Panagrolaimomorpha</taxon>
        <taxon>Panagrolaimoidea</taxon>
        <taxon>Panagrolaimidae</taxon>
        <taxon>Panagrolaimus</taxon>
    </lineage>
</organism>
<evidence type="ECO:0000313" key="2">
    <source>
        <dbReference type="WBParaSite" id="JU765_v2.g16355.t1"/>
    </source>
</evidence>
<reference evidence="2" key="1">
    <citation type="submission" date="2022-11" db="UniProtKB">
        <authorList>
            <consortium name="WormBaseParasite"/>
        </authorList>
    </citation>
    <scope>IDENTIFICATION</scope>
</reference>
<protein>
    <submittedName>
        <fullName evidence="2">Sphingolipid 4-desaturase</fullName>
    </submittedName>
</protein>
<dbReference type="WBParaSite" id="JU765_v2.g16355.t1">
    <property type="protein sequence ID" value="JU765_v2.g16355.t1"/>
    <property type="gene ID" value="JU765_v2.g16355"/>
</dbReference>
<name>A0AC34QH75_9BILA</name>
<dbReference type="Proteomes" id="UP000887576">
    <property type="component" value="Unplaced"/>
</dbReference>
<evidence type="ECO:0000313" key="1">
    <source>
        <dbReference type="Proteomes" id="UP000887576"/>
    </source>
</evidence>
<sequence length="715" mass="81990">MLKYGSCSSINECLLLLPNQISICQVRGRKRALKAGISRQERLERRLKREEKEAARKQYSFMERIQIRRMKNLLSPSQQHPGRLINEDEAELLDSPACNVFIRSMVKNQFFPISKALQMHRELQQPSMYNNPNAPVKMRLELNMDTEKATKMITGSSEIVPIPHPFKHNEKRTILAFAASSKLQELAVESGAEIALGPDIIKKIIKGQFRIDDYDFCVAHTDMSSSLLPLRGILKTRFPTRINGGLGDDLPSIIERFKSGVKVDIKPDPVFPQWGLCEPIIGRLGMTNEQIEGNIEAIVEAVCKHRSAALGPFINRAVLMVIPGSMYFPVDIQRFYPQPNEEELEKIEKRKSGISLNMGQTTSKKDFDWKLTEEPHASRRKEMLEKYPEIKNLFGVDQSFKFVVVVMVLYQILMAYLLKDASWILICLQAYCVSGTINHSLTLAIHEISHNMAFGSQYCLANRLFGFIANLPLGVPMSVSFKKYHIEHHRNLGEDIIDTDVPTDFEAKFFTNTFGKFVWLCMQPFFYAFRPFLIYRKAVTDFEIFNAILQITFDYAIYHFFGSKALIYLIGGFAVGMGLHPLAGHYISDHYVFNPGQETYSYYGPINLVTFNVGHHVEHHDFPFICGHNLPKVRQIAPEYYEDLMIHHSWIKLMYNFVFDPSMSLCSRIKRKVAPEYDFHFYGHGAYASTNIYKFLQSAVYYTFGVGQPAKVHAT</sequence>